<comment type="caution">
    <text evidence="1">The sequence shown here is derived from an EMBL/GenBank/DDBJ whole genome shotgun (WGS) entry which is preliminary data.</text>
</comment>
<dbReference type="EMBL" id="REGN01014177">
    <property type="protein sequence ID" value="RMZ92952.1"/>
    <property type="molecule type" value="Genomic_DNA"/>
</dbReference>
<evidence type="ECO:0000313" key="1">
    <source>
        <dbReference type="EMBL" id="RMZ92952.1"/>
    </source>
</evidence>
<dbReference type="Proteomes" id="UP000276133">
    <property type="component" value="Unassembled WGS sequence"/>
</dbReference>
<protein>
    <submittedName>
        <fullName evidence="1">Uncharacterized protein</fullName>
    </submittedName>
</protein>
<accession>A0A3M7P1F4</accession>
<organism evidence="1 2">
    <name type="scientific">Brachionus plicatilis</name>
    <name type="common">Marine rotifer</name>
    <name type="synonym">Brachionus muelleri</name>
    <dbReference type="NCBI Taxonomy" id="10195"/>
    <lineage>
        <taxon>Eukaryota</taxon>
        <taxon>Metazoa</taxon>
        <taxon>Spiralia</taxon>
        <taxon>Gnathifera</taxon>
        <taxon>Rotifera</taxon>
        <taxon>Eurotatoria</taxon>
        <taxon>Monogononta</taxon>
        <taxon>Pseudotrocha</taxon>
        <taxon>Ploima</taxon>
        <taxon>Brachionidae</taxon>
        <taxon>Brachionus</taxon>
    </lineage>
</organism>
<evidence type="ECO:0000313" key="2">
    <source>
        <dbReference type="Proteomes" id="UP000276133"/>
    </source>
</evidence>
<sequence>MKISKRFFTYKSKSCFYENLLSFYSILPKEFTIIIVDIRSEIIHNIELNSLMIMTLSDESLKI</sequence>
<gene>
    <name evidence="1" type="ORF">BpHYR1_034975</name>
</gene>
<proteinExistence type="predicted"/>
<dbReference type="AlphaFoldDB" id="A0A3M7P1F4"/>
<name>A0A3M7P1F4_BRAPC</name>
<reference evidence="1 2" key="1">
    <citation type="journal article" date="2018" name="Sci. Rep.">
        <title>Genomic signatures of local adaptation to the degree of environmental predictability in rotifers.</title>
        <authorList>
            <person name="Franch-Gras L."/>
            <person name="Hahn C."/>
            <person name="Garcia-Roger E.M."/>
            <person name="Carmona M.J."/>
            <person name="Serra M."/>
            <person name="Gomez A."/>
        </authorList>
    </citation>
    <scope>NUCLEOTIDE SEQUENCE [LARGE SCALE GENOMIC DNA]</scope>
    <source>
        <strain evidence="1">HYR1</strain>
    </source>
</reference>
<keyword evidence="2" id="KW-1185">Reference proteome</keyword>